<dbReference type="RefSeq" id="WP_035886309.1">
    <property type="nucleotide sequence ID" value="NZ_JNCF01000001.1"/>
</dbReference>
<dbReference type="STRING" id="1498499.EP47_11790"/>
<evidence type="ECO:0000313" key="4">
    <source>
        <dbReference type="EMBL" id="KGP64440.1"/>
    </source>
</evidence>
<keyword evidence="2" id="KW-0732">Signal</keyword>
<keyword evidence="5" id="KW-1185">Reference proteome</keyword>
<sequence>MKKLILICLILGINSVFAKSVATVLFTSKKVVANRNGIERTLSRGSSLDVGDAVITGKGALANIKYNNGTLVNIGENSNYKILAYSSKPSDIQVAAELDTGKIKFKTTGKSKETLKTPVIALAILGTECSAYVPASDKTYVELKSGTISGTISGNQAVGSVLMNAGDSILATNEGIRHAPFPQGGRVETVTGAEGSIAETTEERTEARSISEQEEVESGTDGTSAETPETAAEAIGLIDNTQTVAEASSSEAEAIAVIETAEVSILSCTSPF</sequence>
<organism evidence="4 5">
    <name type="scientific">Legionella norrlandica</name>
    <dbReference type="NCBI Taxonomy" id="1498499"/>
    <lineage>
        <taxon>Bacteria</taxon>
        <taxon>Pseudomonadati</taxon>
        <taxon>Pseudomonadota</taxon>
        <taxon>Gammaproteobacteria</taxon>
        <taxon>Legionellales</taxon>
        <taxon>Legionellaceae</taxon>
        <taxon>Legionella</taxon>
    </lineage>
</organism>
<evidence type="ECO:0000256" key="1">
    <source>
        <dbReference type="SAM" id="MobiDB-lite"/>
    </source>
</evidence>
<dbReference type="Proteomes" id="UP000054422">
    <property type="component" value="Unassembled WGS sequence"/>
</dbReference>
<proteinExistence type="predicted"/>
<feature type="chain" id="PRO_5001993254" description="FecR protein domain-containing protein" evidence="2">
    <location>
        <begin position="19"/>
        <end position="272"/>
    </location>
</feature>
<comment type="caution">
    <text evidence="4">The sequence shown here is derived from an EMBL/GenBank/DDBJ whole genome shotgun (WGS) entry which is preliminary data.</text>
</comment>
<dbReference type="AlphaFoldDB" id="A0A0A2STL7"/>
<feature type="compositionally biased region" description="Basic and acidic residues" evidence="1">
    <location>
        <begin position="201"/>
        <end position="211"/>
    </location>
</feature>
<feature type="signal peptide" evidence="2">
    <location>
        <begin position="1"/>
        <end position="18"/>
    </location>
</feature>
<accession>A0A0A2STL7</accession>
<gene>
    <name evidence="4" type="ORF">EP47_11790</name>
</gene>
<name>A0A0A2STL7_9GAMM</name>
<feature type="domain" description="FecR protein" evidence="3">
    <location>
        <begin position="53"/>
        <end position="148"/>
    </location>
</feature>
<dbReference type="EMBL" id="JNCF01000001">
    <property type="protein sequence ID" value="KGP64440.1"/>
    <property type="molecule type" value="Genomic_DNA"/>
</dbReference>
<dbReference type="OrthoDB" id="5653756at2"/>
<evidence type="ECO:0000256" key="2">
    <source>
        <dbReference type="SAM" id="SignalP"/>
    </source>
</evidence>
<evidence type="ECO:0000259" key="3">
    <source>
        <dbReference type="Pfam" id="PF04773"/>
    </source>
</evidence>
<protein>
    <recommendedName>
        <fullName evidence="3">FecR protein domain-containing protein</fullName>
    </recommendedName>
</protein>
<dbReference type="Pfam" id="PF04773">
    <property type="entry name" value="FecR"/>
    <property type="match status" value="1"/>
</dbReference>
<reference evidence="4 5" key="1">
    <citation type="submission" date="2014-05" db="EMBL/GenBank/DDBJ databases">
        <authorList>
            <person name="Rizzardi K."/>
            <person name="Winiecka-Krusnell J."/>
            <person name="Ramliden M."/>
            <person name="Alm E."/>
            <person name="Andersson S."/>
            <person name="Byfors S."/>
        </authorList>
    </citation>
    <scope>NUCLEOTIDE SEQUENCE [LARGE SCALE GENOMIC DNA]</scope>
    <source>
        <strain evidence="4 5">LEGN</strain>
    </source>
</reference>
<feature type="region of interest" description="Disordered" evidence="1">
    <location>
        <begin position="192"/>
        <end position="227"/>
    </location>
</feature>
<dbReference type="InterPro" id="IPR006860">
    <property type="entry name" value="FecR"/>
</dbReference>
<evidence type="ECO:0000313" key="5">
    <source>
        <dbReference type="Proteomes" id="UP000054422"/>
    </source>
</evidence>